<dbReference type="EMBL" id="JAPDFR010000001">
    <property type="protein sequence ID" value="KAK0390602.1"/>
    <property type="molecule type" value="Genomic_DNA"/>
</dbReference>
<feature type="compositionally biased region" description="Polar residues" evidence="1">
    <location>
        <begin position="97"/>
        <end position="109"/>
    </location>
</feature>
<dbReference type="AlphaFoldDB" id="A0AA39LAZ1"/>
<reference evidence="2" key="1">
    <citation type="submission" date="2022-10" db="EMBL/GenBank/DDBJ databases">
        <title>Determination and structural analysis of whole genome sequence of Sarocladium strictum F4-1.</title>
        <authorList>
            <person name="Hu L."/>
            <person name="Jiang Y."/>
        </authorList>
    </citation>
    <scope>NUCLEOTIDE SEQUENCE</scope>
    <source>
        <strain evidence="2">F4-1</strain>
    </source>
</reference>
<feature type="compositionally biased region" description="Low complexity" evidence="1">
    <location>
        <begin position="27"/>
        <end position="40"/>
    </location>
</feature>
<feature type="region of interest" description="Disordered" evidence="1">
    <location>
        <begin position="1"/>
        <end position="148"/>
    </location>
</feature>
<comment type="caution">
    <text evidence="2">The sequence shown here is derived from an EMBL/GenBank/DDBJ whole genome shotgun (WGS) entry which is preliminary data.</text>
</comment>
<sequence>MASFARALKSPSFLSPKRRPAMSGRTLSNSSDLSLASNHSGPSDEADFAFSAPGTPALLSPGEESSSNRQGNHDSIAVDPGCPPTSRPIAIELPPTKKQSSSSTYTPTAPLSGRGDLPGGYFPLHEDPTDRVHRTHPFHHDTKAPPHTVSAIPQAEHTDSRAPARLQPTLVAASQQSASTQISSYLPAGFHDHPLPLGKYYPSNYESRTNSTAQSNRPSSSNLMPPSSSSDSRITTRSSVSSSSATIQDSEVRRKLLQYQRDMVAQATMAATEVLGISTEGSTGSAALAQRNAALQELRLSAPASHKPISPRLLPLGSPGPVTPMELESAGTSYLDKAVVNGSPRTDVLASSSTG</sequence>
<accession>A0AA39LAZ1</accession>
<dbReference type="Proteomes" id="UP001175261">
    <property type="component" value="Unassembled WGS sequence"/>
</dbReference>
<gene>
    <name evidence="2" type="ORF">NLU13_0106</name>
</gene>
<evidence type="ECO:0000313" key="2">
    <source>
        <dbReference type="EMBL" id="KAK0390602.1"/>
    </source>
</evidence>
<protein>
    <submittedName>
        <fullName evidence="2">Uncharacterized protein</fullName>
    </submittedName>
</protein>
<organism evidence="2 3">
    <name type="scientific">Sarocladium strictum</name>
    <name type="common">Black bundle disease fungus</name>
    <name type="synonym">Acremonium strictum</name>
    <dbReference type="NCBI Taxonomy" id="5046"/>
    <lineage>
        <taxon>Eukaryota</taxon>
        <taxon>Fungi</taxon>
        <taxon>Dikarya</taxon>
        <taxon>Ascomycota</taxon>
        <taxon>Pezizomycotina</taxon>
        <taxon>Sordariomycetes</taxon>
        <taxon>Hypocreomycetidae</taxon>
        <taxon>Hypocreales</taxon>
        <taxon>Sarocladiaceae</taxon>
        <taxon>Sarocladium</taxon>
    </lineage>
</organism>
<feature type="compositionally biased region" description="Low complexity" evidence="1">
    <location>
        <begin position="215"/>
        <end position="246"/>
    </location>
</feature>
<evidence type="ECO:0000313" key="3">
    <source>
        <dbReference type="Proteomes" id="UP001175261"/>
    </source>
</evidence>
<name>A0AA39LAZ1_SARSR</name>
<evidence type="ECO:0000256" key="1">
    <source>
        <dbReference type="SAM" id="MobiDB-lite"/>
    </source>
</evidence>
<proteinExistence type="predicted"/>
<feature type="compositionally biased region" description="Polar residues" evidence="1">
    <location>
        <begin position="204"/>
        <end position="214"/>
    </location>
</feature>
<feature type="compositionally biased region" description="Basic and acidic residues" evidence="1">
    <location>
        <begin position="124"/>
        <end position="144"/>
    </location>
</feature>
<feature type="region of interest" description="Disordered" evidence="1">
    <location>
        <begin position="199"/>
        <end position="248"/>
    </location>
</feature>
<keyword evidence="3" id="KW-1185">Reference proteome</keyword>